<dbReference type="InterPro" id="IPR055346">
    <property type="entry name" value="Fe-S_cluster_assembly_SufBD"/>
</dbReference>
<organism evidence="3 4">
    <name type="scientific">Enterocloster clostridioformis</name>
    <dbReference type="NCBI Taxonomy" id="1531"/>
    <lineage>
        <taxon>Bacteria</taxon>
        <taxon>Bacillati</taxon>
        <taxon>Bacillota</taxon>
        <taxon>Clostridia</taxon>
        <taxon>Lachnospirales</taxon>
        <taxon>Lachnospiraceae</taxon>
        <taxon>Enterocloster</taxon>
    </lineage>
</organism>
<feature type="domain" description="SUF system FeS cluster assembly SufBD core" evidence="2">
    <location>
        <begin position="86"/>
        <end position="304"/>
    </location>
</feature>
<dbReference type="Pfam" id="PF01458">
    <property type="entry name" value="SUFBD_core"/>
    <property type="match status" value="1"/>
</dbReference>
<gene>
    <name evidence="3" type="ORF">FOC47_05435</name>
</gene>
<proteinExistence type="inferred from homology"/>
<dbReference type="InterPro" id="IPR000825">
    <property type="entry name" value="SUF_FeS_clus_asmbl_SufBD_core"/>
</dbReference>
<dbReference type="GO" id="GO:0016226">
    <property type="term" value="P:iron-sulfur cluster assembly"/>
    <property type="evidence" value="ECO:0007669"/>
    <property type="project" value="InterPro"/>
</dbReference>
<dbReference type="SUPFAM" id="SSF101960">
    <property type="entry name" value="Stabilizer of iron transporter SufD"/>
    <property type="match status" value="1"/>
</dbReference>
<dbReference type="GeneID" id="57960601"/>
<dbReference type="PANTHER" id="PTHR30508:SF1">
    <property type="entry name" value="UPF0051 PROTEIN ABCI8, CHLOROPLASTIC-RELATED"/>
    <property type="match status" value="1"/>
</dbReference>
<accession>A0AAP9M298</accession>
<name>A0AAP9M298_9FIRM</name>
<comment type="similarity">
    <text evidence="1">Belongs to the iron-sulfur cluster assembly SufBD family.</text>
</comment>
<protein>
    <submittedName>
        <fullName evidence="3">SufD family Fe-S cluster assembly protein</fullName>
    </submittedName>
</protein>
<dbReference type="EMBL" id="CP050964">
    <property type="protein sequence ID" value="QIX90082.1"/>
    <property type="molecule type" value="Genomic_DNA"/>
</dbReference>
<dbReference type="InterPro" id="IPR037284">
    <property type="entry name" value="SUF_FeS_clus_asmbl_SufBD_sf"/>
</dbReference>
<dbReference type="RefSeq" id="WP_003525335.1">
    <property type="nucleotide sequence ID" value="NZ_CABKQO010000004.1"/>
</dbReference>
<evidence type="ECO:0000259" key="2">
    <source>
        <dbReference type="Pfam" id="PF01458"/>
    </source>
</evidence>
<sequence>MADSIQERILEEVADLHGVPAGAYNIRANGQTAGRNTTANIDIVTKTDKPGIDIRIKPGTRNESVHIPVVVSASGLKEMVYNDFFIGEDSDVVIVAGCGIHNCGDQDSEHDGIHRFFVGKNAKVKYVEKHYGEGDGNGKRILNPGTEVYMEENSCMEMEMVQIEGVDSTNRTNSAELAAGAKLIVRERLLTHGSQNAESTYIVNLNGEDSSADVVSRSVAKDTSKQTFNSKIVGNAKCSGHTECDAIIMDDAKIFAIPGLIANNIDAALIHEAAIGKIAGEQIVKLMTLCLTEEEAEAQIVNGFLK</sequence>
<dbReference type="AlphaFoldDB" id="A0AAP9M298"/>
<reference evidence="3 4" key="1">
    <citation type="submission" date="2019-11" db="EMBL/GenBank/DDBJ databases">
        <title>FDA dAtabase for Regulatory Grade micrObial Sequences (FDA-ARGOS): Supporting development and validation of Infectious Disease Dx tests.</title>
        <authorList>
            <person name="Turner S."/>
            <person name="Byrd R."/>
            <person name="Tallon L."/>
            <person name="Sadzewicz L."/>
            <person name="Vavikolanu K."/>
            <person name="Mehta A."/>
            <person name="Aluvathingal J."/>
            <person name="Nadendla S."/>
            <person name="Myers T."/>
            <person name="Yan Y."/>
            <person name="Sichtig H."/>
        </authorList>
    </citation>
    <scope>NUCLEOTIDE SEQUENCE [LARGE SCALE GENOMIC DNA]</scope>
    <source>
        <strain evidence="3 4">FDAARGOS_739</strain>
    </source>
</reference>
<evidence type="ECO:0000313" key="4">
    <source>
        <dbReference type="Proteomes" id="UP000501069"/>
    </source>
</evidence>
<dbReference type="Proteomes" id="UP000501069">
    <property type="component" value="Chromosome"/>
</dbReference>
<dbReference type="PANTHER" id="PTHR30508">
    <property type="entry name" value="FES CLUSTER ASSEMBLY PROTEIN SUF"/>
    <property type="match status" value="1"/>
</dbReference>
<evidence type="ECO:0000313" key="3">
    <source>
        <dbReference type="EMBL" id="QIX90082.1"/>
    </source>
</evidence>
<evidence type="ECO:0000256" key="1">
    <source>
        <dbReference type="ARBA" id="ARBA00043967"/>
    </source>
</evidence>